<evidence type="ECO:0000256" key="2">
    <source>
        <dbReference type="SAM" id="Phobius"/>
    </source>
</evidence>
<dbReference type="Proteomes" id="UP001190700">
    <property type="component" value="Unassembled WGS sequence"/>
</dbReference>
<feature type="region of interest" description="Disordered" evidence="1">
    <location>
        <begin position="1268"/>
        <end position="1304"/>
    </location>
</feature>
<feature type="region of interest" description="Disordered" evidence="1">
    <location>
        <begin position="571"/>
        <end position="624"/>
    </location>
</feature>
<evidence type="ECO:0000256" key="1">
    <source>
        <dbReference type="SAM" id="MobiDB-lite"/>
    </source>
</evidence>
<evidence type="ECO:0000313" key="4">
    <source>
        <dbReference type="Proteomes" id="UP001190700"/>
    </source>
</evidence>
<keyword evidence="2" id="KW-1133">Transmembrane helix</keyword>
<proteinExistence type="predicted"/>
<feature type="region of interest" description="Disordered" evidence="1">
    <location>
        <begin position="302"/>
        <end position="376"/>
    </location>
</feature>
<evidence type="ECO:0008006" key="5">
    <source>
        <dbReference type="Google" id="ProtNLM"/>
    </source>
</evidence>
<keyword evidence="2" id="KW-0472">Membrane</keyword>
<accession>A0AAE0G5P1</accession>
<feature type="region of interest" description="Disordered" evidence="1">
    <location>
        <begin position="1"/>
        <end position="20"/>
    </location>
</feature>
<comment type="caution">
    <text evidence="3">The sequence shown here is derived from an EMBL/GenBank/DDBJ whole genome shotgun (WGS) entry which is preliminary data.</text>
</comment>
<feature type="compositionally biased region" description="Basic and acidic residues" evidence="1">
    <location>
        <begin position="345"/>
        <end position="360"/>
    </location>
</feature>
<gene>
    <name evidence="3" type="ORF">CYMTET_20302</name>
</gene>
<feature type="transmembrane region" description="Helical" evidence="2">
    <location>
        <begin position="140"/>
        <end position="159"/>
    </location>
</feature>
<evidence type="ECO:0000313" key="3">
    <source>
        <dbReference type="EMBL" id="KAK3271341.1"/>
    </source>
</evidence>
<keyword evidence="4" id="KW-1185">Reference proteome</keyword>
<feature type="compositionally biased region" description="Acidic residues" evidence="1">
    <location>
        <begin position="845"/>
        <end position="866"/>
    </location>
</feature>
<feature type="compositionally biased region" description="Basic and acidic residues" evidence="1">
    <location>
        <begin position="85"/>
        <end position="100"/>
    </location>
</feature>
<name>A0AAE0G5P1_9CHLO</name>
<feature type="region of interest" description="Disordered" evidence="1">
    <location>
        <begin position="832"/>
        <end position="885"/>
    </location>
</feature>
<dbReference type="EMBL" id="LGRX02009828">
    <property type="protein sequence ID" value="KAK3271341.1"/>
    <property type="molecule type" value="Genomic_DNA"/>
</dbReference>
<organism evidence="3 4">
    <name type="scientific">Cymbomonas tetramitiformis</name>
    <dbReference type="NCBI Taxonomy" id="36881"/>
    <lineage>
        <taxon>Eukaryota</taxon>
        <taxon>Viridiplantae</taxon>
        <taxon>Chlorophyta</taxon>
        <taxon>Pyramimonadophyceae</taxon>
        <taxon>Pyramimonadales</taxon>
        <taxon>Pyramimonadaceae</taxon>
        <taxon>Cymbomonas</taxon>
    </lineage>
</organism>
<keyword evidence="2" id="KW-0812">Transmembrane</keyword>
<protein>
    <recommendedName>
        <fullName evidence="5">Transmembrane protein</fullName>
    </recommendedName>
</protein>
<feature type="region of interest" description="Disordered" evidence="1">
    <location>
        <begin position="769"/>
        <end position="796"/>
    </location>
</feature>
<feature type="region of interest" description="Disordered" evidence="1">
    <location>
        <begin position="31"/>
        <end position="116"/>
    </location>
</feature>
<reference evidence="3 4" key="1">
    <citation type="journal article" date="2015" name="Genome Biol. Evol.">
        <title>Comparative Genomics of a Bacterivorous Green Alga Reveals Evolutionary Causalities and Consequences of Phago-Mixotrophic Mode of Nutrition.</title>
        <authorList>
            <person name="Burns J.A."/>
            <person name="Paasch A."/>
            <person name="Narechania A."/>
            <person name="Kim E."/>
        </authorList>
    </citation>
    <scope>NUCLEOTIDE SEQUENCE [LARGE SCALE GENOMIC DNA]</scope>
    <source>
        <strain evidence="3 4">PLY_AMNH</strain>
    </source>
</reference>
<feature type="compositionally biased region" description="Basic and acidic residues" evidence="1">
    <location>
        <begin position="31"/>
        <end position="44"/>
    </location>
</feature>
<sequence>MSRQAVASKLQRLQREREAEERAIVHEAETEKEVEELLRDEYNRAESTPKSPGVISFASEDLPAPSPGGITNASDGKPLSPGAVSDDKFTNGAHEGKCEPTARTPPSYLRGTSVQGDSRERMIKSMYQAYFSRSEIRRSYLLLFGFLLHFAVFISILSMQSHPVQEFKLLEGIREVFLPKTENDDDLRVAGDVSAIWAWLDGLVEVIWTDPVCGDSLCEHPQEFPSFAYYGCRADCGTKESTNVTITILAYTYCSGDCEEYEDAAVASKLQRLQREREAEERAIVHEAETEKEVEELLRDEYNRAESTPKSPGVISFASEDLPAPSPGGITNASDGKPLSPGAVSDDKFTNGAHEGKCEPTARTPPSYLRGTSVQGDSRERMIKSMYQAYFSRSEIRRSYLLLFGFLLNFAVFISILSMQSHPVQEFKLLEGIREVFLPKTENDDDLRVAGDVSAIWAWLDGLVEVIWTDPVCGDSLCEHPQEFPSFAYYGCRADCGTKESTNVTITILAYTYCSGDCEEYEDAGLFWNILLRQESEELYWFEEWQRPGFYRAHPEGKVAHAREAATRRKRLLQDNGNGEADAGGDGDYAGSRDDTGGGAEEDGTGGGEGSGDGDYVEAGPTPAVGRREDFIQAEGEGSAMGTMLEAGRTGGAEEDYTGGGRALADLGLCWKQGRHRRWVGREDYTGGGEGSGVWGLCWKRDYNRRWGGRRWQQAEGGLWRGGLGAGSGGRHRRVGRRKMAQAEGRALAMGTMLEAGTTPAVGRKKMAQAEGRAQDGDYVGSRTTPACGSGGRLQRRGGLWRMGNMLEAGTSTGGWGGRRWQAEGRALMMGEYAGSGDDTGGGAVEDDTDGGDDTGGGAEEDDTDGGDANHDDGNSAAPEDDDSESVLYPELEEKDYCTSGYATPPPPDPCSLDNDWDSYDWASDDEDWRRKLTYFHGDGDTYEDDSYEEHSNDCGYTAECYFPDDCVGYSNWTKWLQELSTADAATVGSVDVCIQLADELYNNYPDHWEECHVDAEDDDARDEATLSACCTRYQGLLENNCWCTLLSYDRGFYWSQSYNPADDDRLAATMAVMAFANGAGDRYDMFACQALGYPQLLLPTDPCSRGEDGAVCLSDYLNSSDFICRYTDILSNATARVSVGDCPVAPVVAEASASVNPIACRHEFAWLFQINGNRSEYLQKCVSGDGNEYRESSNEEYKQWCCDAILPAIEYNCVCFERMQRGYPETDDNDFLEDLEESIVACGQTLPVCEDLEPALYYPGTYTHHDSLIEDSGQKPGSGASIAEPARMGPDAGGQSVNLGSER</sequence>